<keyword evidence="1" id="KW-0472">Membrane</keyword>
<evidence type="ECO:0000313" key="2">
    <source>
        <dbReference type="EMBL" id="AUA60336.1"/>
    </source>
</evidence>
<evidence type="ECO:0000313" key="3">
    <source>
        <dbReference type="Proteomes" id="UP000290445"/>
    </source>
</evidence>
<feature type="transmembrane region" description="Helical" evidence="1">
    <location>
        <begin position="771"/>
        <end position="793"/>
    </location>
</feature>
<protein>
    <submittedName>
        <fullName evidence="2">ORF105 protein</fullName>
    </submittedName>
</protein>
<name>A0A2H4UZY4_9ABAC</name>
<dbReference type="EMBL" id="MF614691">
    <property type="protein sequence ID" value="AUA60336.1"/>
    <property type="molecule type" value="Genomic_DNA"/>
</dbReference>
<dbReference type="KEGG" id="vg:41699999"/>
<organism evidence="2 3">
    <name type="scientific">Operophtera brumata nucleopolyhedrovirus</name>
    <dbReference type="NCBI Taxonomy" id="1046267"/>
    <lineage>
        <taxon>Viruses</taxon>
        <taxon>Viruses incertae sedis</taxon>
        <taxon>Naldaviricetes</taxon>
        <taxon>Lefavirales</taxon>
        <taxon>Baculoviridae</taxon>
        <taxon>Alphabaculovirus</taxon>
        <taxon>Alphabaculovirus opbrumatae</taxon>
    </lineage>
</organism>
<proteinExistence type="predicted"/>
<keyword evidence="1" id="KW-0812">Transmembrane</keyword>
<dbReference type="RefSeq" id="YP_009552665.1">
    <property type="nucleotide sequence ID" value="NC_040621.1"/>
</dbReference>
<keyword evidence="1" id="KW-1133">Transmembrane helix</keyword>
<evidence type="ECO:0000256" key="1">
    <source>
        <dbReference type="SAM" id="Phobius"/>
    </source>
</evidence>
<dbReference type="GeneID" id="41699999"/>
<keyword evidence="3" id="KW-1185">Reference proteome</keyword>
<accession>A0A2H4UZY4</accession>
<dbReference type="OrthoDB" id="6830at10239"/>
<sequence>MRSSFFIILTGIIFKINCNHNDVQQITEQCVIHEFKGPSCDFKSVFETARVWLQTKQNMSTEDDIKTIVAYMTQLSYGHDDDVINTTKILLQRYSKLDKVTGAVQNVGVSLFRAFANIIINHAPRDNMQFMELLTWTELFYNSYPIWTNSNYRYITIALQTYRYLREMKPRAATRIDDAAWRLMHMSLHYPINYFDVTYLKQTMYMQYVIYLKLKDRNRFNGLYFRVDETNLLPKTTVYNITRQGSSVLSFRVYHNIVDNNASLIIKTIQEGYTKYVNYYSRLSTKLTFFQPRINLHVFNTRDLYVDYSALFNYDPNSGGSTSYSVDYINIYTYFDNNPIPYSLSHEINHALLFSSSSSHIESYPMWYVEGLADSIAQPQCYYKTIKYYRNLNDNMIPIENILIANYNVYKNILYSMGAGLVNFFYHYNITILKEINANKNYKIRPDARMQSQFDQYIRNQIKQCSTTTDGQPPQDVQALYVRDLNSNNLGRCRQGISVEFNDCLFVLTRNKLYRIIKYDGNLSNADIVAYLVKQTEVTAYTDYEWLKTRLANYTLYHYVDQMHIPNFQTKKHKYFEYTLEIEPRPVIRCLNNNHLHVQHYIMKFAETTDMFKKLTQCSSILTLRKKLKVIKEKYNLCKRFIRPLVPITNINNNVYTLARNISLFNTLKTPISSSYMTQVIDTNNNTLEHALALYAKSVYRDYTTHSILRNNIYNLPTDLYRIHYENYCQQHKIYIKPHLVFAPSTSQPNFTKIKSNFTTIVTPPPALHNYYIIALVICAPVLIISIIVMYCLRRIKAKKISQNEQASKTEKLPIMYY</sequence>
<reference evidence="2 3" key="1">
    <citation type="journal article" date="2017" name="Viruses">
        <title>The Operophtera brumata Nucleopolyhedrovirus (OpbuNPV) Represents an Early, Divergent Lineage within Genus Alphabaculovirus.</title>
        <authorList>
            <person name="Harrison R.L."/>
            <person name="Rowley D.L."/>
            <person name="Mowery J.D."/>
            <person name="Bauchan G.R."/>
            <person name="Burand J.P."/>
        </authorList>
    </citation>
    <scope>NUCLEOTIDE SEQUENCE [LARGE SCALE GENOMIC DNA]</scope>
    <source>
        <strain evidence="2">OpbuNPV-MA</strain>
    </source>
</reference>
<dbReference type="Proteomes" id="UP000290445">
    <property type="component" value="Segment"/>
</dbReference>